<sequence length="307" mass="35195">MLDSGLASRAAFNRRRQTPAQLVENRTIYERHGAELSIYDTFAPAEKVRLDAEEVLYCGMITGKKVLHGQQQFQSDFLPHESFVMGAGETVEIDFPEARLDAPTSCLTLGISRERLRQVCDQLNRDEPLPAALGERDARRDRMFHIWHTEATQRLLVRIVDSFLSQDDDRDLVLNLGVTELLSRMLRQQGRQFLLACASTDPTRHALTAVLRHIDDHLDQPLEIDHLCRIACMSRSKFYEQFRAAVGCGAMEYIQQRRLERAREWLAAGRGVTEVCYAVGYVNPSHFTRRFHQQYGMSPKAYGQGRR</sequence>
<feature type="domain" description="HTH araC/xylS-type" evidence="4">
    <location>
        <begin position="208"/>
        <end position="305"/>
    </location>
</feature>
<evidence type="ECO:0000256" key="3">
    <source>
        <dbReference type="ARBA" id="ARBA00023163"/>
    </source>
</evidence>
<name>A0A4Q7ZBI3_9GAMM</name>
<keyword evidence="6" id="KW-1185">Reference proteome</keyword>
<organism evidence="5 6">
    <name type="scientific">Fluviicoccus keumensis</name>
    <dbReference type="NCBI Taxonomy" id="1435465"/>
    <lineage>
        <taxon>Bacteria</taxon>
        <taxon>Pseudomonadati</taxon>
        <taxon>Pseudomonadota</taxon>
        <taxon>Gammaproteobacteria</taxon>
        <taxon>Moraxellales</taxon>
        <taxon>Moraxellaceae</taxon>
        <taxon>Fluviicoccus</taxon>
    </lineage>
</organism>
<dbReference type="GO" id="GO:0043565">
    <property type="term" value="F:sequence-specific DNA binding"/>
    <property type="evidence" value="ECO:0007669"/>
    <property type="project" value="InterPro"/>
</dbReference>
<dbReference type="Proteomes" id="UP000292423">
    <property type="component" value="Unassembled WGS sequence"/>
</dbReference>
<dbReference type="InterPro" id="IPR009057">
    <property type="entry name" value="Homeodomain-like_sf"/>
</dbReference>
<dbReference type="InterPro" id="IPR050204">
    <property type="entry name" value="AraC_XylS_family_regulators"/>
</dbReference>
<evidence type="ECO:0000313" key="5">
    <source>
        <dbReference type="EMBL" id="RZU47977.1"/>
    </source>
</evidence>
<dbReference type="GO" id="GO:0003700">
    <property type="term" value="F:DNA-binding transcription factor activity"/>
    <property type="evidence" value="ECO:0007669"/>
    <property type="project" value="InterPro"/>
</dbReference>
<reference evidence="5 6" key="1">
    <citation type="submission" date="2019-02" db="EMBL/GenBank/DDBJ databases">
        <title>Genomic Encyclopedia of Type Strains, Phase IV (KMG-IV): sequencing the most valuable type-strain genomes for metagenomic binning, comparative biology and taxonomic classification.</title>
        <authorList>
            <person name="Goeker M."/>
        </authorList>
    </citation>
    <scope>NUCLEOTIDE SEQUENCE [LARGE SCALE GENOMIC DNA]</scope>
    <source>
        <strain evidence="5 6">DSM 105135</strain>
    </source>
</reference>
<dbReference type="InterPro" id="IPR018060">
    <property type="entry name" value="HTH_AraC"/>
</dbReference>
<accession>A0A4Q7ZBI3</accession>
<dbReference type="EMBL" id="SHKX01000010">
    <property type="protein sequence ID" value="RZU47977.1"/>
    <property type="molecule type" value="Genomic_DNA"/>
</dbReference>
<dbReference type="Pfam" id="PF06719">
    <property type="entry name" value="AraC_N"/>
    <property type="match status" value="1"/>
</dbReference>
<evidence type="ECO:0000256" key="1">
    <source>
        <dbReference type="ARBA" id="ARBA00023015"/>
    </source>
</evidence>
<proteinExistence type="predicted"/>
<evidence type="ECO:0000313" key="6">
    <source>
        <dbReference type="Proteomes" id="UP000292423"/>
    </source>
</evidence>
<gene>
    <name evidence="5" type="ORF">EV700_0946</name>
</gene>
<keyword evidence="2 5" id="KW-0238">DNA-binding</keyword>
<dbReference type="InterPro" id="IPR020449">
    <property type="entry name" value="Tscrpt_reg_AraC-type_HTH"/>
</dbReference>
<dbReference type="AlphaFoldDB" id="A0A4Q7ZBI3"/>
<dbReference type="SMART" id="SM00342">
    <property type="entry name" value="HTH_ARAC"/>
    <property type="match status" value="1"/>
</dbReference>
<keyword evidence="3" id="KW-0804">Transcription</keyword>
<dbReference type="PROSITE" id="PS01124">
    <property type="entry name" value="HTH_ARAC_FAMILY_2"/>
    <property type="match status" value="1"/>
</dbReference>
<dbReference type="SUPFAM" id="SSF46689">
    <property type="entry name" value="Homeodomain-like"/>
    <property type="match status" value="2"/>
</dbReference>
<dbReference type="PRINTS" id="PR00032">
    <property type="entry name" value="HTHARAC"/>
</dbReference>
<keyword evidence="1" id="KW-0805">Transcription regulation</keyword>
<protein>
    <submittedName>
        <fullName evidence="5">AraC-like DNA-binding protein</fullName>
    </submittedName>
</protein>
<evidence type="ECO:0000256" key="2">
    <source>
        <dbReference type="ARBA" id="ARBA00023125"/>
    </source>
</evidence>
<dbReference type="InterPro" id="IPR009594">
    <property type="entry name" value="Tscrpt_reg_HTH_AraC_N"/>
</dbReference>
<dbReference type="OrthoDB" id="5996070at2"/>
<dbReference type="PANTHER" id="PTHR46796:SF6">
    <property type="entry name" value="ARAC SUBFAMILY"/>
    <property type="match status" value="1"/>
</dbReference>
<evidence type="ECO:0000259" key="4">
    <source>
        <dbReference type="PROSITE" id="PS01124"/>
    </source>
</evidence>
<dbReference type="Gene3D" id="1.10.10.60">
    <property type="entry name" value="Homeodomain-like"/>
    <property type="match status" value="1"/>
</dbReference>
<dbReference type="RefSeq" id="WP_130411182.1">
    <property type="nucleotide sequence ID" value="NZ_SHKX01000010.1"/>
</dbReference>
<dbReference type="Pfam" id="PF12833">
    <property type="entry name" value="HTH_18"/>
    <property type="match status" value="1"/>
</dbReference>
<dbReference type="PANTHER" id="PTHR46796">
    <property type="entry name" value="HTH-TYPE TRANSCRIPTIONAL ACTIVATOR RHAS-RELATED"/>
    <property type="match status" value="1"/>
</dbReference>
<comment type="caution">
    <text evidence="5">The sequence shown here is derived from an EMBL/GenBank/DDBJ whole genome shotgun (WGS) entry which is preliminary data.</text>
</comment>